<gene>
    <name evidence="1" type="ORF">C7N83_11090</name>
</gene>
<dbReference type="RefSeq" id="WP_106742704.1">
    <property type="nucleotide sequence ID" value="NZ_PXYY01000087.1"/>
</dbReference>
<dbReference type="OrthoDB" id="9783269at2"/>
<evidence type="ECO:0000313" key="1">
    <source>
        <dbReference type="EMBL" id="PSJ79621.1"/>
    </source>
</evidence>
<keyword evidence="2" id="KW-1185">Reference proteome</keyword>
<name>A0A2P7TY54_9NEIS</name>
<proteinExistence type="predicted"/>
<sequence>MPLDVIEEGREYCFGGSFEDDLVTDVHGLIAQFVGDPSMETWLEVCQTGTDYMLDETVSELAP</sequence>
<dbReference type="AlphaFoldDB" id="A0A2P7TY54"/>
<evidence type="ECO:0000313" key="2">
    <source>
        <dbReference type="Proteomes" id="UP000241868"/>
    </source>
</evidence>
<protein>
    <submittedName>
        <fullName evidence="1">Uncharacterized protein</fullName>
    </submittedName>
</protein>
<dbReference type="Proteomes" id="UP000241868">
    <property type="component" value="Unassembled WGS sequence"/>
</dbReference>
<comment type="caution">
    <text evidence="1">The sequence shown here is derived from an EMBL/GenBank/DDBJ whole genome shotgun (WGS) entry which is preliminary data.</text>
</comment>
<accession>A0A2P7TY54</accession>
<reference evidence="1 2" key="1">
    <citation type="submission" date="2018-03" db="EMBL/GenBank/DDBJ databases">
        <title>Neisseria weixii sp. nov., isolated from the intestinal contents of Tibetan Plateau pika (Ochotona curzoniae) in Yushu, Qinghai Province, China.</title>
        <authorList>
            <person name="Gui Z."/>
        </authorList>
    </citation>
    <scope>NUCLEOTIDE SEQUENCE [LARGE SCALE GENOMIC DNA]</scope>
    <source>
        <strain evidence="1 2">ATCC 51483</strain>
    </source>
</reference>
<organism evidence="1 2">
    <name type="scientific">Neisseria iguanae</name>
    <dbReference type="NCBI Taxonomy" id="90242"/>
    <lineage>
        <taxon>Bacteria</taxon>
        <taxon>Pseudomonadati</taxon>
        <taxon>Pseudomonadota</taxon>
        <taxon>Betaproteobacteria</taxon>
        <taxon>Neisseriales</taxon>
        <taxon>Neisseriaceae</taxon>
        <taxon>Neisseria</taxon>
    </lineage>
</organism>
<dbReference type="EMBL" id="PXYY01000087">
    <property type="protein sequence ID" value="PSJ79621.1"/>
    <property type="molecule type" value="Genomic_DNA"/>
</dbReference>